<dbReference type="EMBL" id="LMYN01000002">
    <property type="protein sequence ID" value="KSA04080.1"/>
    <property type="molecule type" value="Genomic_DNA"/>
</dbReference>
<feature type="compositionally biased region" description="Basic and acidic residues" evidence="1">
    <location>
        <begin position="7"/>
        <end position="33"/>
    </location>
</feature>
<protein>
    <submittedName>
        <fullName evidence="2">Uncharacterized protein</fullName>
    </submittedName>
</protein>
<evidence type="ECO:0000256" key="1">
    <source>
        <dbReference type="SAM" id="MobiDB-lite"/>
    </source>
</evidence>
<feature type="compositionally biased region" description="Basic residues" evidence="1">
    <location>
        <begin position="157"/>
        <end position="167"/>
    </location>
</feature>
<dbReference type="Proteomes" id="UP000054251">
    <property type="component" value="Unassembled WGS sequence"/>
</dbReference>
<feature type="region of interest" description="Disordered" evidence="1">
    <location>
        <begin position="124"/>
        <end position="167"/>
    </location>
</feature>
<organism evidence="2 3">
    <name type="scientific">Debaryomyces fabryi</name>
    <dbReference type="NCBI Taxonomy" id="58627"/>
    <lineage>
        <taxon>Eukaryota</taxon>
        <taxon>Fungi</taxon>
        <taxon>Dikarya</taxon>
        <taxon>Ascomycota</taxon>
        <taxon>Saccharomycotina</taxon>
        <taxon>Pichiomycetes</taxon>
        <taxon>Debaryomycetaceae</taxon>
        <taxon>Debaryomyces</taxon>
    </lineage>
</organism>
<dbReference type="RefSeq" id="XP_015470182.1">
    <property type="nucleotide sequence ID" value="XM_015608989.1"/>
</dbReference>
<proteinExistence type="predicted"/>
<reference evidence="2 3" key="1">
    <citation type="submission" date="2015-11" db="EMBL/GenBank/DDBJ databases">
        <title>The genome of Debaryomyces fabryi.</title>
        <authorList>
            <person name="Tafer H."/>
            <person name="Lopandic K."/>
        </authorList>
    </citation>
    <scope>NUCLEOTIDE SEQUENCE [LARGE SCALE GENOMIC DNA]</scope>
    <source>
        <strain evidence="2 3">CBS 789</strain>
    </source>
</reference>
<sequence length="167" mass="19069">MTCMTSLKEEKRPLNPLNKIERLSDREKEHEINNENASGSANTACDLVSPERNDYEKHLQEVPKDQPTMIVSLPVPRKGVANSKDGNSDDVQRKSPAQKELNSVQRKKQIAEYNSLKLKEERQQRYKTRYGDGPAFLYGNCDPSRVSTSDEDGTPPSKRKKRVSFEF</sequence>
<dbReference type="GeneID" id="26837168"/>
<feature type="region of interest" description="Disordered" evidence="1">
    <location>
        <begin position="1"/>
        <end position="108"/>
    </location>
</feature>
<feature type="compositionally biased region" description="Polar residues" evidence="1">
    <location>
        <begin position="34"/>
        <end position="43"/>
    </location>
</feature>
<dbReference type="OrthoDB" id="10425223at2759"/>
<gene>
    <name evidence="2" type="ORF">AC631_00159</name>
</gene>
<dbReference type="AlphaFoldDB" id="A0A0V1Q6F4"/>
<feature type="compositionally biased region" description="Basic and acidic residues" evidence="1">
    <location>
        <begin position="49"/>
        <end position="64"/>
    </location>
</feature>
<comment type="caution">
    <text evidence="2">The sequence shown here is derived from an EMBL/GenBank/DDBJ whole genome shotgun (WGS) entry which is preliminary data.</text>
</comment>
<keyword evidence="3" id="KW-1185">Reference proteome</keyword>
<name>A0A0V1Q6F4_9ASCO</name>
<accession>A0A0V1Q6F4</accession>
<evidence type="ECO:0000313" key="2">
    <source>
        <dbReference type="EMBL" id="KSA04080.1"/>
    </source>
</evidence>
<evidence type="ECO:0000313" key="3">
    <source>
        <dbReference type="Proteomes" id="UP000054251"/>
    </source>
</evidence>